<reference evidence="2" key="1">
    <citation type="submission" date="2017-06" db="EMBL/GenBank/DDBJ databases">
        <authorList>
            <person name="Furmanczyk E.M."/>
        </authorList>
    </citation>
    <scope>NUCLEOTIDE SEQUENCE [LARGE SCALE GENOMIC DNA]</scope>
    <source>
        <strain evidence="2">AP3_16</strain>
    </source>
</reference>
<protein>
    <submittedName>
        <fullName evidence="1">Uncharacterized protein</fullName>
    </submittedName>
</protein>
<dbReference type="EMBL" id="NIRS01000009">
    <property type="protein sequence ID" value="PPK35622.1"/>
    <property type="molecule type" value="Genomic_DNA"/>
</dbReference>
<name>A0A2S6FDY4_9PSED</name>
<keyword evidence="2" id="KW-1185">Reference proteome</keyword>
<sequence length="60" mass="6531">MLGALQERIGRGSLTVWSWTEVLPSRAGSLPHWIRVVHGICDQQKSPVGASLLAMLFGCI</sequence>
<organism evidence="1 2">
    <name type="scientific">Pseudomonas laurylsulfatiphila</name>
    <dbReference type="NCBI Taxonomy" id="2011015"/>
    <lineage>
        <taxon>Bacteria</taxon>
        <taxon>Pseudomonadati</taxon>
        <taxon>Pseudomonadota</taxon>
        <taxon>Gammaproteobacteria</taxon>
        <taxon>Pseudomonadales</taxon>
        <taxon>Pseudomonadaceae</taxon>
        <taxon>Pseudomonas</taxon>
    </lineage>
</organism>
<proteinExistence type="predicted"/>
<accession>A0A2S6FDY4</accession>
<dbReference type="Proteomes" id="UP000238541">
    <property type="component" value="Unassembled WGS sequence"/>
</dbReference>
<comment type="caution">
    <text evidence="1">The sequence shown here is derived from an EMBL/GenBank/DDBJ whole genome shotgun (WGS) entry which is preliminary data.</text>
</comment>
<gene>
    <name evidence="1" type="ORF">CD175_28835</name>
</gene>
<dbReference type="AlphaFoldDB" id="A0A2S6FDY4"/>
<evidence type="ECO:0000313" key="1">
    <source>
        <dbReference type="EMBL" id="PPK35622.1"/>
    </source>
</evidence>
<evidence type="ECO:0000313" key="2">
    <source>
        <dbReference type="Proteomes" id="UP000238541"/>
    </source>
</evidence>